<dbReference type="Proteomes" id="UP000054359">
    <property type="component" value="Unassembled WGS sequence"/>
</dbReference>
<dbReference type="OrthoDB" id="115435at2759"/>
<keyword evidence="3" id="KW-1185">Reference proteome</keyword>
<dbReference type="EMBL" id="KK117156">
    <property type="protein sequence ID" value="KFM69700.1"/>
    <property type="molecule type" value="Genomic_DNA"/>
</dbReference>
<protein>
    <submittedName>
        <fullName evidence="2">Uncharacterized protein</fullName>
    </submittedName>
</protein>
<name>A0A087TX61_STEMI</name>
<organism evidence="2 3">
    <name type="scientific">Stegodyphus mimosarum</name>
    <name type="common">African social velvet spider</name>
    <dbReference type="NCBI Taxonomy" id="407821"/>
    <lineage>
        <taxon>Eukaryota</taxon>
        <taxon>Metazoa</taxon>
        <taxon>Ecdysozoa</taxon>
        <taxon>Arthropoda</taxon>
        <taxon>Chelicerata</taxon>
        <taxon>Arachnida</taxon>
        <taxon>Araneae</taxon>
        <taxon>Araneomorphae</taxon>
        <taxon>Entelegynae</taxon>
        <taxon>Eresoidea</taxon>
        <taxon>Eresidae</taxon>
        <taxon>Stegodyphus</taxon>
    </lineage>
</organism>
<feature type="non-terminal residue" evidence="2">
    <location>
        <position position="99"/>
    </location>
</feature>
<reference evidence="2 3" key="1">
    <citation type="submission" date="2013-11" db="EMBL/GenBank/DDBJ databases">
        <title>Genome sequencing of Stegodyphus mimosarum.</title>
        <authorList>
            <person name="Bechsgaard J."/>
        </authorList>
    </citation>
    <scope>NUCLEOTIDE SEQUENCE [LARGE SCALE GENOMIC DNA]</scope>
</reference>
<feature type="region of interest" description="Disordered" evidence="1">
    <location>
        <begin position="1"/>
        <end position="25"/>
    </location>
</feature>
<gene>
    <name evidence="2" type="ORF">X975_13654</name>
</gene>
<accession>A0A087TX61</accession>
<proteinExistence type="predicted"/>
<dbReference type="AlphaFoldDB" id="A0A087TX61"/>
<evidence type="ECO:0000256" key="1">
    <source>
        <dbReference type="SAM" id="MobiDB-lite"/>
    </source>
</evidence>
<sequence length="99" mass="11667">MKHRQCKNVSHVDALSPSPVDQPEETLDSITENNLEVYLMLTIGEQILMIQHSDPELRNVIDILKEKINDSDRMNAEKYVTENYILKNNRLFRKLKDRE</sequence>
<evidence type="ECO:0000313" key="3">
    <source>
        <dbReference type="Proteomes" id="UP000054359"/>
    </source>
</evidence>
<evidence type="ECO:0000313" key="2">
    <source>
        <dbReference type="EMBL" id="KFM69700.1"/>
    </source>
</evidence>